<proteinExistence type="predicted"/>
<name>A0A0E9X176_ANGAN</name>
<accession>A0A0E9X176</accession>
<dbReference type="AlphaFoldDB" id="A0A0E9X176"/>
<evidence type="ECO:0000313" key="1">
    <source>
        <dbReference type="EMBL" id="JAH96221.1"/>
    </source>
</evidence>
<sequence>MQRGSHNCTLDHNTIDSINPLNFDSQNKGVSFPCQTTF</sequence>
<protein>
    <submittedName>
        <fullName evidence="1">Uncharacterized protein</fullName>
    </submittedName>
</protein>
<dbReference type="EMBL" id="GBXM01012356">
    <property type="protein sequence ID" value="JAH96221.1"/>
    <property type="molecule type" value="Transcribed_RNA"/>
</dbReference>
<reference evidence="1" key="1">
    <citation type="submission" date="2014-11" db="EMBL/GenBank/DDBJ databases">
        <authorList>
            <person name="Amaro Gonzalez C."/>
        </authorList>
    </citation>
    <scope>NUCLEOTIDE SEQUENCE</scope>
</reference>
<reference evidence="1" key="2">
    <citation type="journal article" date="2015" name="Fish Shellfish Immunol.">
        <title>Early steps in the European eel (Anguilla anguilla)-Vibrio vulnificus interaction in the gills: Role of the RtxA13 toxin.</title>
        <authorList>
            <person name="Callol A."/>
            <person name="Pajuelo D."/>
            <person name="Ebbesson L."/>
            <person name="Teles M."/>
            <person name="MacKenzie S."/>
            <person name="Amaro C."/>
        </authorList>
    </citation>
    <scope>NUCLEOTIDE SEQUENCE</scope>
</reference>
<organism evidence="1">
    <name type="scientific">Anguilla anguilla</name>
    <name type="common">European freshwater eel</name>
    <name type="synonym">Muraena anguilla</name>
    <dbReference type="NCBI Taxonomy" id="7936"/>
    <lineage>
        <taxon>Eukaryota</taxon>
        <taxon>Metazoa</taxon>
        <taxon>Chordata</taxon>
        <taxon>Craniata</taxon>
        <taxon>Vertebrata</taxon>
        <taxon>Euteleostomi</taxon>
        <taxon>Actinopterygii</taxon>
        <taxon>Neopterygii</taxon>
        <taxon>Teleostei</taxon>
        <taxon>Anguilliformes</taxon>
        <taxon>Anguillidae</taxon>
        <taxon>Anguilla</taxon>
    </lineage>
</organism>